<proteinExistence type="predicted"/>
<keyword evidence="4" id="KW-1185">Reference proteome</keyword>
<sequence>MIRYRKLGYVALNVSDIEKSKDFYTKMVGLECVSAKESEPVFLRCTSDHHNLILYQTDREPGLKRIGFELESEEQVEIAFKHFQEHDLDPYYIDEEEQSLLKQTKTFRFTEPYSGATLEFYNYQYHLPHEFKNEITKFETLSHVVMKIPEYEKAVKFYKEVVNFKVSDMVGNGITFMRCFPNPYHHSFAVANGTKPQLHHIAFKVVDINDIGIGRTRMEKNDVPIVHGPGRHLPSGSIFLYFLDPDNLTVEFTMGMEAFPEDGPRKPRYLQPHIESIDIWGTVPDPRKAAFGSVENLKEINSLVNN</sequence>
<dbReference type="PROSITE" id="PS51819">
    <property type="entry name" value="VOC"/>
    <property type="match status" value="2"/>
</dbReference>
<reference evidence="3 4" key="1">
    <citation type="submission" date="2023-10" db="EMBL/GenBank/DDBJ databases">
        <title>Niallia locisalis sp.nov. isolated from a salt pond sample.</title>
        <authorList>
            <person name="Li X.-J."/>
            <person name="Dong L."/>
        </authorList>
    </citation>
    <scope>NUCLEOTIDE SEQUENCE [LARGE SCALE GENOMIC DNA]</scope>
    <source>
        <strain evidence="3 4">DSM 29761</strain>
    </source>
</reference>
<dbReference type="PANTHER" id="PTHR43048:SF3">
    <property type="entry name" value="METHYLMALONYL-COA EPIMERASE, MITOCHONDRIAL"/>
    <property type="match status" value="1"/>
</dbReference>
<dbReference type="InterPro" id="IPR004360">
    <property type="entry name" value="Glyas_Fos-R_dOase_dom"/>
</dbReference>
<dbReference type="EMBL" id="CP137640">
    <property type="protein sequence ID" value="WVX79318.1"/>
    <property type="molecule type" value="Genomic_DNA"/>
</dbReference>
<dbReference type="Gene3D" id="3.10.180.10">
    <property type="entry name" value="2,3-Dihydroxybiphenyl 1,2-Dioxygenase, domain 1"/>
    <property type="match status" value="2"/>
</dbReference>
<dbReference type="InterPro" id="IPR029068">
    <property type="entry name" value="Glyas_Bleomycin-R_OHBP_Dase"/>
</dbReference>
<organism evidence="3 4">
    <name type="scientific">Niallia oryzisoli</name>
    <dbReference type="NCBI Taxonomy" id="1737571"/>
    <lineage>
        <taxon>Bacteria</taxon>
        <taxon>Bacillati</taxon>
        <taxon>Bacillota</taxon>
        <taxon>Bacilli</taxon>
        <taxon>Bacillales</taxon>
        <taxon>Bacillaceae</taxon>
        <taxon>Niallia</taxon>
    </lineage>
</organism>
<evidence type="ECO:0000259" key="2">
    <source>
        <dbReference type="PROSITE" id="PS51819"/>
    </source>
</evidence>
<dbReference type="RefSeq" id="WP_338448252.1">
    <property type="nucleotide sequence ID" value="NZ_CP137640.1"/>
</dbReference>
<dbReference type="SUPFAM" id="SSF54593">
    <property type="entry name" value="Glyoxalase/Bleomycin resistance protein/Dihydroxybiphenyl dioxygenase"/>
    <property type="match status" value="1"/>
</dbReference>
<dbReference type="Pfam" id="PF00903">
    <property type="entry name" value="Glyoxalase"/>
    <property type="match status" value="2"/>
</dbReference>
<name>A0ABZ2C7N3_9BACI</name>
<evidence type="ECO:0000313" key="4">
    <source>
        <dbReference type="Proteomes" id="UP001357223"/>
    </source>
</evidence>
<evidence type="ECO:0000313" key="3">
    <source>
        <dbReference type="EMBL" id="WVX79318.1"/>
    </source>
</evidence>
<gene>
    <name evidence="3" type="ORF">R4Z09_18650</name>
</gene>
<feature type="domain" description="VOC" evidence="2">
    <location>
        <begin position="6"/>
        <end position="123"/>
    </location>
</feature>
<feature type="domain" description="VOC" evidence="2">
    <location>
        <begin position="140"/>
        <end position="255"/>
    </location>
</feature>
<dbReference type="InterPro" id="IPR037523">
    <property type="entry name" value="VOC_core"/>
</dbReference>
<accession>A0ABZ2C7N3</accession>
<protein>
    <submittedName>
        <fullName evidence="3">VOC family protein</fullName>
    </submittedName>
</protein>
<dbReference type="InterPro" id="IPR051785">
    <property type="entry name" value="MMCE/EMCE_epimerase"/>
</dbReference>
<dbReference type="Proteomes" id="UP001357223">
    <property type="component" value="Chromosome"/>
</dbReference>
<evidence type="ECO:0000256" key="1">
    <source>
        <dbReference type="ARBA" id="ARBA00022723"/>
    </source>
</evidence>
<keyword evidence="1" id="KW-0479">Metal-binding</keyword>
<dbReference type="PANTHER" id="PTHR43048">
    <property type="entry name" value="METHYLMALONYL-COA EPIMERASE"/>
    <property type="match status" value="1"/>
</dbReference>